<evidence type="ECO:0000256" key="1">
    <source>
        <dbReference type="ARBA" id="ARBA00022722"/>
    </source>
</evidence>
<feature type="domain" description="UvrD-like helicase C-terminal" evidence="16">
    <location>
        <begin position="546"/>
        <end position="845"/>
    </location>
</feature>
<keyword evidence="1 13" id="KW-0540">Nuclease</keyword>
<dbReference type="EC" id="5.6.2.4" evidence="13"/>
<evidence type="ECO:0000256" key="2">
    <source>
        <dbReference type="ARBA" id="ARBA00022741"/>
    </source>
</evidence>
<evidence type="ECO:0000256" key="10">
    <source>
        <dbReference type="ARBA" id="ARBA00023235"/>
    </source>
</evidence>
<keyword evidence="4 13" id="KW-0378">Hydrolase</keyword>
<feature type="binding site" evidence="14">
    <location>
        <begin position="25"/>
        <end position="32"/>
    </location>
    <ligand>
        <name>ATP</name>
        <dbReference type="ChEBI" id="CHEBI:30616"/>
    </ligand>
</feature>
<comment type="cofactor">
    <cofactor evidence="13">
        <name>Mg(2+)</name>
        <dbReference type="ChEBI" id="CHEBI:18420"/>
    </cofactor>
</comment>
<evidence type="ECO:0000256" key="5">
    <source>
        <dbReference type="ARBA" id="ARBA00022806"/>
    </source>
</evidence>
<dbReference type="InterPro" id="IPR027417">
    <property type="entry name" value="P-loop_NTPase"/>
</dbReference>
<dbReference type="HAMAP" id="MF_01451">
    <property type="entry name" value="AddA"/>
    <property type="match status" value="1"/>
</dbReference>
<dbReference type="PROSITE" id="PS51217">
    <property type="entry name" value="UVRD_HELICASE_CTER"/>
    <property type="match status" value="1"/>
</dbReference>
<dbReference type="InterPro" id="IPR000212">
    <property type="entry name" value="DNA_helicase_UvrD/REP"/>
</dbReference>
<dbReference type="InterPro" id="IPR014016">
    <property type="entry name" value="UvrD-like_ATP-bd"/>
</dbReference>
<evidence type="ECO:0000256" key="9">
    <source>
        <dbReference type="ARBA" id="ARBA00023204"/>
    </source>
</evidence>
<keyword evidence="7 13" id="KW-0067">ATP-binding</keyword>
<dbReference type="Gene3D" id="3.40.50.300">
    <property type="entry name" value="P-loop containing nucleotide triphosphate hydrolases"/>
    <property type="match status" value="4"/>
</dbReference>
<dbReference type="PANTHER" id="PTHR11070">
    <property type="entry name" value="UVRD / RECB / PCRA DNA HELICASE FAMILY MEMBER"/>
    <property type="match status" value="1"/>
</dbReference>
<sequence length="1304" mass="152575">MMATRWTEEQKSVIDNRGSDLLVAAAAGSGKTAVLIERIIQLILDEKNPVDIDRLLVVTFTKAAASEMRERVGVAIEKALEKNPDNEHLQKQVMLLNRAEITTIDSFCGNIVRNNFHVTDLDPNINVADPTEIGIIASEVMEDLFEELYNEKSPDFLRLVDWYSGRNDDESLISLLLMVNNFINSSPYPDKWLDESAEFFNTADKDKDFYIKNYCEPIAKEVHMSLNVYNNVLNNFLEELKNYDDLAKFFENYCVIKEKLDDIIMSLDEFLGNGADYLSEKKWNSIIKLVDGYRNIELKSFRIGKNADESAKAYYNDIKKHISSVKDSIKIEVDKLAVKIDNIIMENDMVYPYMRSISDIVKLFRVKFAEKKKSMGVLDFADIEHYALDILTDFNEDGKAVPSKIALSYRDKYEEVFTDEYQDSNLVQEIILSQVSRFDNPNRFMVGDVKQSIYRFRQAMPEIFMDKYEKYDSHTEKKDSLHKKIMLFKNFRSRPEVLEGCNHVFMEIMRKETGELEYTAKEKLNPSAFFEELDFENAHVGGPVEIYLVDSSKSDISDDIQKDVDYSLITMTEKDGEESQEIEKIKIEAQNIANIIYKMVNNSDVDSRFMVLDKESGNYRPVEYRDIVILMRATNNRAATFEEVMREYKIPLYTEAGSGYFSSLEIYTMMNLLKIIDNPMQDIAILSVMRSPIFNFEAGEMAEIRMFDKGSSFYDALLKLYNTEFTNEEKINKLRDKVVDFVDKIRKYREKSLLMSVDEFIWYLLKDTNYYTYVGMLQFGEQRQNNLMLLFERARQYEKTSYKGLFNFINYFERIKNRSGDLGEARLISEEANVVRLMTIHKSKGLEFPIVILANTDKKFMLKSGDSNLTLHQNYGYGPKIFDLDRNLSFDSIAKKNMVNIQKKEQIAEEMRLLYVAMTRAKEKLIISGVIQDIDKKEKKWLEVPRNIDGKIESTEILSTNSYLDWIMPTIISMEDREEFYNVLGESKKCRGYKECKWYIDVEKKNNVFKENKFIVENINKADKNTNEVERINETLDDTKKLNTIKEFLDQKFNFEYKYKSSALKPSSISVSEVKKILSENDEEMHQNIYSSTRKSELSTPDFIHKGKDKIDFNSAEKGTIFHLVMQLLDFLEFDEYVRDAEEDKSVDDKIKAEVERQIELFINRKIISKEEAETVRISNVVRFIKSDIFKKILNAQKRDRVYKEKAINYSIKINELYKNENIDDSERMMLVGIIDLFFEDENGDYILLDYKTDFVNEDNFEEVVNRYKIQLELYKNAIEDISGKKISNKYIYLFGIGRLVKYD</sequence>
<evidence type="ECO:0000256" key="3">
    <source>
        <dbReference type="ARBA" id="ARBA00022763"/>
    </source>
</evidence>
<evidence type="ECO:0000256" key="6">
    <source>
        <dbReference type="ARBA" id="ARBA00022839"/>
    </source>
</evidence>
<comment type="caution">
    <text evidence="17">The sequence shown here is derived from an EMBL/GenBank/DDBJ whole genome shotgun (WGS) entry which is preliminary data.</text>
</comment>
<comment type="function">
    <text evidence="13">The heterodimer acts as both an ATP-dependent DNA helicase and an ATP-dependent, dual-direction single-stranded exonuclease. Recognizes the chi site generating a DNA molecule suitable for the initiation of homologous recombination. The AddA nuclease domain is required for chi fragment generation; this subunit has the helicase and 3' -&gt; 5' nuclease activities.</text>
</comment>
<evidence type="ECO:0000256" key="8">
    <source>
        <dbReference type="ARBA" id="ARBA00023125"/>
    </source>
</evidence>
<dbReference type="Pfam" id="PF00580">
    <property type="entry name" value="UvrD-helicase"/>
    <property type="match status" value="1"/>
</dbReference>
<evidence type="ECO:0000259" key="16">
    <source>
        <dbReference type="PROSITE" id="PS51217"/>
    </source>
</evidence>
<dbReference type="SUPFAM" id="SSF52540">
    <property type="entry name" value="P-loop containing nucleoside triphosphate hydrolases"/>
    <property type="match status" value="1"/>
</dbReference>
<keyword evidence="2 13" id="KW-0547">Nucleotide-binding</keyword>
<keyword evidence="3 13" id="KW-0227">DNA damage</keyword>
<evidence type="ECO:0000313" key="18">
    <source>
        <dbReference type="Proteomes" id="UP000713904"/>
    </source>
</evidence>
<dbReference type="InterPro" id="IPR011604">
    <property type="entry name" value="PDDEXK-like_dom_sf"/>
</dbReference>
<evidence type="ECO:0000259" key="15">
    <source>
        <dbReference type="PROSITE" id="PS51198"/>
    </source>
</evidence>
<evidence type="ECO:0000256" key="12">
    <source>
        <dbReference type="ARBA" id="ARBA00048988"/>
    </source>
</evidence>
<dbReference type="PROSITE" id="PS51198">
    <property type="entry name" value="UVRD_HELICASE_ATP_BIND"/>
    <property type="match status" value="1"/>
</dbReference>
<dbReference type="Pfam" id="PF13361">
    <property type="entry name" value="UvrD_C"/>
    <property type="match status" value="1"/>
</dbReference>
<protein>
    <recommendedName>
        <fullName evidence="13">ATP-dependent helicase/nuclease subunit A</fullName>
        <ecNumber evidence="13">3.1.-.-</ecNumber>
        <ecNumber evidence="13">5.6.2.4</ecNumber>
    </recommendedName>
    <alternativeName>
        <fullName evidence="13">ATP-dependent helicase/nuclease AddA</fullName>
    </alternativeName>
    <alternativeName>
        <fullName evidence="13">DNA 3'-5' helicase AddA</fullName>
    </alternativeName>
</protein>
<proteinExistence type="inferred from homology"/>
<dbReference type="EC" id="3.1.-.-" evidence="13"/>
<evidence type="ECO:0000256" key="13">
    <source>
        <dbReference type="HAMAP-Rule" id="MF_01451"/>
    </source>
</evidence>
<dbReference type="EMBL" id="JABGBW010000002">
    <property type="protein sequence ID" value="MBC2576112.1"/>
    <property type="molecule type" value="Genomic_DNA"/>
</dbReference>
<keyword evidence="5 13" id="KW-0347">Helicase</keyword>
<accession>A0ABR6TL23</accession>
<organism evidence="17 18">
    <name type="scientific">Peptostreptococcus canis</name>
    <dbReference type="NCBI Taxonomy" id="1159213"/>
    <lineage>
        <taxon>Bacteria</taxon>
        <taxon>Bacillati</taxon>
        <taxon>Bacillota</taxon>
        <taxon>Clostridia</taxon>
        <taxon>Peptostreptococcales</taxon>
        <taxon>Peptostreptococcaceae</taxon>
        <taxon>Peptostreptococcus</taxon>
    </lineage>
</organism>
<dbReference type="GO" id="GO:0004386">
    <property type="term" value="F:helicase activity"/>
    <property type="evidence" value="ECO:0007669"/>
    <property type="project" value="UniProtKB-KW"/>
</dbReference>
<feature type="domain" description="UvrD-like helicase ATP-binding" evidence="15">
    <location>
        <begin position="4"/>
        <end position="494"/>
    </location>
</feature>
<evidence type="ECO:0000256" key="11">
    <source>
        <dbReference type="ARBA" id="ARBA00034617"/>
    </source>
</evidence>
<gene>
    <name evidence="13 17" type="primary">addA</name>
    <name evidence="17" type="ORF">HLB29_05380</name>
</gene>
<evidence type="ECO:0000256" key="4">
    <source>
        <dbReference type="ARBA" id="ARBA00022801"/>
    </source>
</evidence>
<dbReference type="Pfam" id="PF12705">
    <property type="entry name" value="PDDEXK_1"/>
    <property type="match status" value="1"/>
</dbReference>
<comment type="similarity">
    <text evidence="13">Belongs to the helicase family. AddA subfamily.</text>
</comment>
<dbReference type="InterPro" id="IPR014017">
    <property type="entry name" value="DNA_helicase_UvrD-like_C"/>
</dbReference>
<dbReference type="NCBIfam" id="TIGR02785">
    <property type="entry name" value="addA_Gpos"/>
    <property type="match status" value="1"/>
</dbReference>
<dbReference type="InterPro" id="IPR011335">
    <property type="entry name" value="Restrct_endonuc-II-like"/>
</dbReference>
<comment type="subunit">
    <text evidence="13">Heterodimer of AddA and AddB/RexB.</text>
</comment>
<name>A0ABR6TL23_9FIRM</name>
<dbReference type="Gene3D" id="3.90.320.10">
    <property type="match status" value="1"/>
</dbReference>
<dbReference type="SUPFAM" id="SSF52980">
    <property type="entry name" value="Restriction endonuclease-like"/>
    <property type="match status" value="1"/>
</dbReference>
<keyword evidence="9 13" id="KW-0234">DNA repair</keyword>
<keyword evidence="10 13" id="KW-0413">Isomerase</keyword>
<keyword evidence="6 13" id="KW-0269">Exonuclease</keyword>
<keyword evidence="8 13" id="KW-0238">DNA-binding</keyword>
<comment type="catalytic activity">
    <reaction evidence="12 13">
        <text>ATP + H2O = ADP + phosphate + H(+)</text>
        <dbReference type="Rhea" id="RHEA:13065"/>
        <dbReference type="ChEBI" id="CHEBI:15377"/>
        <dbReference type="ChEBI" id="CHEBI:15378"/>
        <dbReference type="ChEBI" id="CHEBI:30616"/>
        <dbReference type="ChEBI" id="CHEBI:43474"/>
        <dbReference type="ChEBI" id="CHEBI:456216"/>
        <dbReference type="EC" id="5.6.2.4"/>
    </reaction>
</comment>
<dbReference type="PANTHER" id="PTHR11070:SF48">
    <property type="entry name" value="ATP-DEPENDENT HELICASE_NUCLEASE SUBUNIT A"/>
    <property type="match status" value="1"/>
</dbReference>
<reference evidence="17 18" key="1">
    <citation type="submission" date="2020-05" db="EMBL/GenBank/DDBJ databases">
        <title>Draft genome of xy-202 and genomic insight in genome of the genus Peptostreptococcus.</title>
        <authorList>
            <person name="Zhang Z."/>
        </authorList>
    </citation>
    <scope>NUCLEOTIDE SEQUENCE [LARGE SCALE GENOMIC DNA]</scope>
    <source>
        <strain evidence="17 18">DSM 27025</strain>
    </source>
</reference>
<keyword evidence="18" id="KW-1185">Reference proteome</keyword>
<dbReference type="InterPro" id="IPR038726">
    <property type="entry name" value="PDDEXK_AddAB-type"/>
</dbReference>
<dbReference type="Proteomes" id="UP000713904">
    <property type="component" value="Unassembled WGS sequence"/>
</dbReference>
<comment type="catalytic activity">
    <reaction evidence="11 13">
        <text>Couples ATP hydrolysis with the unwinding of duplex DNA by translocating in the 3'-5' direction.</text>
        <dbReference type="EC" id="5.6.2.4"/>
    </reaction>
</comment>
<evidence type="ECO:0000313" key="17">
    <source>
        <dbReference type="EMBL" id="MBC2576112.1"/>
    </source>
</evidence>
<evidence type="ECO:0000256" key="7">
    <source>
        <dbReference type="ARBA" id="ARBA00022840"/>
    </source>
</evidence>
<evidence type="ECO:0000256" key="14">
    <source>
        <dbReference type="PROSITE-ProRule" id="PRU00560"/>
    </source>
</evidence>
<dbReference type="InterPro" id="IPR014152">
    <property type="entry name" value="AddA"/>
</dbReference>